<evidence type="ECO:0000313" key="2">
    <source>
        <dbReference type="Proteomes" id="UP000267096"/>
    </source>
</evidence>
<gene>
    <name evidence="1" type="ORF">ASIM_LOCUS6158</name>
</gene>
<reference evidence="3" key="1">
    <citation type="submission" date="2017-02" db="UniProtKB">
        <authorList>
            <consortium name="WormBaseParasite"/>
        </authorList>
    </citation>
    <scope>IDENTIFICATION</scope>
</reference>
<proteinExistence type="predicted"/>
<evidence type="ECO:0000313" key="1">
    <source>
        <dbReference type="EMBL" id="VDK26610.1"/>
    </source>
</evidence>
<accession>A0A0M3JFI2</accession>
<dbReference type="Proteomes" id="UP000267096">
    <property type="component" value="Unassembled WGS sequence"/>
</dbReference>
<evidence type="ECO:0000313" key="3">
    <source>
        <dbReference type="WBParaSite" id="ASIM_0000638401-mRNA-1"/>
    </source>
</evidence>
<name>A0A0M3JFI2_ANISI</name>
<protein>
    <submittedName>
        <fullName evidence="3">Restriction endonuclease subunit S</fullName>
    </submittedName>
</protein>
<dbReference type="WBParaSite" id="ASIM_0000638401-mRNA-1">
    <property type="protein sequence ID" value="ASIM_0000638401-mRNA-1"/>
    <property type="gene ID" value="ASIM_0000638401"/>
</dbReference>
<dbReference type="AlphaFoldDB" id="A0A0M3JFI2"/>
<reference evidence="1 2" key="2">
    <citation type="submission" date="2018-11" db="EMBL/GenBank/DDBJ databases">
        <authorList>
            <consortium name="Pathogen Informatics"/>
        </authorList>
    </citation>
    <scope>NUCLEOTIDE SEQUENCE [LARGE SCALE GENOMIC DNA]</scope>
</reference>
<organism evidence="3">
    <name type="scientific">Anisakis simplex</name>
    <name type="common">Herring worm</name>
    <dbReference type="NCBI Taxonomy" id="6269"/>
    <lineage>
        <taxon>Eukaryota</taxon>
        <taxon>Metazoa</taxon>
        <taxon>Ecdysozoa</taxon>
        <taxon>Nematoda</taxon>
        <taxon>Chromadorea</taxon>
        <taxon>Rhabditida</taxon>
        <taxon>Spirurina</taxon>
        <taxon>Ascaridomorpha</taxon>
        <taxon>Ascaridoidea</taxon>
        <taxon>Anisakidae</taxon>
        <taxon>Anisakis</taxon>
        <taxon>Anisakis simplex complex</taxon>
    </lineage>
</organism>
<dbReference type="EMBL" id="UYRR01013014">
    <property type="protein sequence ID" value="VDK26610.1"/>
    <property type="molecule type" value="Genomic_DNA"/>
</dbReference>
<keyword evidence="2" id="KW-1185">Reference proteome</keyword>
<sequence>MEFRAKFVGLFRPNFARMPSLSFNCVLDASLQLLTDFKKWIATIRAQKSQLDARINALPPEARNALQQIESLRAKERQIIQSLNPLVANQLIGIL</sequence>